<reference evidence="3 4" key="2">
    <citation type="journal article" name="FEMS Microbiol. Lett.">
        <title>Lactobacillus fermentum 3872 genome sequencing reveals plasmid and chromosomal genes potentially involved in a probiotic activity.</title>
        <authorList>
            <person name="Lehri B."/>
            <person name="Seddon A.M."/>
            <person name="Karlyshev A.V."/>
        </authorList>
    </citation>
    <scope>NUCLEOTIDE SEQUENCE [LARGE SCALE GENOMIC DNA]</scope>
    <source>
        <strain evidence="3 4">3872</strain>
    </source>
</reference>
<accession>A0A806T3V0</accession>
<organism evidence="3 4">
    <name type="scientific">Limosilactobacillus fermentum 3872</name>
    <dbReference type="NCBI Taxonomy" id="1381124"/>
    <lineage>
        <taxon>Bacteria</taxon>
        <taxon>Bacillati</taxon>
        <taxon>Bacillota</taxon>
        <taxon>Bacilli</taxon>
        <taxon>Lactobacillales</taxon>
        <taxon>Lactobacillaceae</taxon>
        <taxon>Limosilactobacillus</taxon>
    </lineage>
</organism>
<reference evidence="3 4" key="1">
    <citation type="journal article" date="2013" name="Genome Announc.">
        <title>Draft Genome Sequence of Lactobacillus fermentum Strain 3872.</title>
        <authorList>
            <person name="Karlyshev A.V."/>
            <person name="Raju K."/>
            <person name="Abramov V.M."/>
        </authorList>
    </citation>
    <scope>NUCLEOTIDE SEQUENCE [LARGE SCALE GENOMIC DNA]</scope>
    <source>
        <strain evidence="3 4">3872</strain>
    </source>
</reference>
<dbReference type="Pfam" id="PF05037">
    <property type="entry name" value="DUF669"/>
    <property type="match status" value="1"/>
</dbReference>
<name>A0A806T3V0_LIMFE</name>
<feature type="region of interest" description="Disordered" evidence="1">
    <location>
        <begin position="159"/>
        <end position="186"/>
    </location>
</feature>
<keyword evidence="3" id="KW-0238">DNA-binding</keyword>
<dbReference type="GO" id="GO:0003677">
    <property type="term" value="F:DNA binding"/>
    <property type="evidence" value="ECO:0007669"/>
    <property type="project" value="UniProtKB-KW"/>
</dbReference>
<proteinExistence type="predicted"/>
<sequence length="186" mass="21493">MLFQTNYKDLQDHSYGPLPEGDYEFIIKSVAENATKSGAESIQFNLVIRNDLDQAMPETNGKYHNRQLWVDEWKRRATNQYEVNNLMYFMQAAGISEGTPINTMEDFFDIMTGKPVRIHITVEDNTYNGKTTQVNRPAPWDWQQTKFPQVNHQWKTNKPVTGAQMPTNGQTFTTPQQPTGNEKLPF</sequence>
<dbReference type="EMBL" id="CP011536">
    <property type="protein sequence ID" value="AKM50986.1"/>
    <property type="molecule type" value="Genomic_DNA"/>
</dbReference>
<protein>
    <submittedName>
        <fullName evidence="3">Single-stranded DNA-binding protein</fullName>
    </submittedName>
</protein>
<feature type="compositionally biased region" description="Low complexity" evidence="1">
    <location>
        <begin position="166"/>
        <end position="186"/>
    </location>
</feature>
<evidence type="ECO:0000313" key="3">
    <source>
        <dbReference type="EMBL" id="AKM51017.1"/>
    </source>
</evidence>
<dbReference type="Proteomes" id="UP000016629">
    <property type="component" value="Chromosome"/>
</dbReference>
<gene>
    <name evidence="2" type="ORF">N573_004345</name>
    <name evidence="3" type="ORF">N573_004500</name>
</gene>
<evidence type="ECO:0000313" key="2">
    <source>
        <dbReference type="EMBL" id="AKM50986.1"/>
    </source>
</evidence>
<dbReference type="RefSeq" id="WP_021349138.1">
    <property type="nucleotide sequence ID" value="NZ_CP011536.1"/>
</dbReference>
<evidence type="ECO:0000256" key="1">
    <source>
        <dbReference type="SAM" id="MobiDB-lite"/>
    </source>
</evidence>
<dbReference type="AlphaFoldDB" id="A0A806T3V0"/>
<evidence type="ECO:0000313" key="4">
    <source>
        <dbReference type="Proteomes" id="UP000016629"/>
    </source>
</evidence>
<dbReference type="EMBL" id="CP011536">
    <property type="protein sequence ID" value="AKM51017.1"/>
    <property type="molecule type" value="Genomic_DNA"/>
</dbReference>
<dbReference type="InterPro" id="IPR007731">
    <property type="entry name" value="DUF669"/>
</dbReference>